<evidence type="ECO:0000256" key="2">
    <source>
        <dbReference type="ARBA" id="ARBA00007590"/>
    </source>
</evidence>
<keyword evidence="8" id="KW-1185">Reference proteome</keyword>
<evidence type="ECO:0000313" key="7">
    <source>
        <dbReference type="EMBL" id="RKF60541.1"/>
    </source>
</evidence>
<dbReference type="Gene3D" id="1.10.10.1740">
    <property type="entry name" value="Transmembrane protein 14-like"/>
    <property type="match status" value="1"/>
</dbReference>
<accession>A0A420HSW2</accession>
<comment type="similarity">
    <text evidence="2">Belongs to the TMEM14 family.</text>
</comment>
<comment type="subcellular location">
    <subcellularLocation>
        <location evidence="1">Membrane</location>
    </subcellularLocation>
</comment>
<proteinExistence type="inferred from homology"/>
<dbReference type="GO" id="GO:0016020">
    <property type="term" value="C:membrane"/>
    <property type="evidence" value="ECO:0007669"/>
    <property type="project" value="UniProtKB-SubCell"/>
</dbReference>
<keyword evidence="5 6" id="KW-0472">Membrane</keyword>
<evidence type="ECO:0000313" key="8">
    <source>
        <dbReference type="Proteomes" id="UP000286134"/>
    </source>
</evidence>
<name>A0A420HSW2_9PEZI</name>
<dbReference type="InterPro" id="IPR005349">
    <property type="entry name" value="TMEM14"/>
</dbReference>
<dbReference type="Proteomes" id="UP000286134">
    <property type="component" value="Unassembled WGS sequence"/>
</dbReference>
<gene>
    <name evidence="7" type="ORF">OnM2_050022</name>
</gene>
<keyword evidence="4 6" id="KW-1133">Transmembrane helix</keyword>
<dbReference type="PANTHER" id="PTHR12668:SF15">
    <property type="entry name" value="UPF0136 DOMAIN PROTEIN (AFU_ORTHOLOGUE AFUA_1G03720)"/>
    <property type="match status" value="1"/>
</dbReference>
<evidence type="ECO:0000256" key="5">
    <source>
        <dbReference type="ARBA" id="ARBA00023136"/>
    </source>
</evidence>
<feature type="transmembrane region" description="Helical" evidence="6">
    <location>
        <begin position="15"/>
        <end position="33"/>
    </location>
</feature>
<dbReference type="AlphaFoldDB" id="A0A420HSW2"/>
<reference evidence="7 8" key="1">
    <citation type="journal article" date="2018" name="BMC Genomics">
        <title>Comparative genome analyses reveal sequence features reflecting distinct modes of host-adaptation between dicot and monocot powdery mildew.</title>
        <authorList>
            <person name="Wu Y."/>
            <person name="Ma X."/>
            <person name="Pan Z."/>
            <person name="Kale S.D."/>
            <person name="Song Y."/>
            <person name="King H."/>
            <person name="Zhang Q."/>
            <person name="Presley C."/>
            <person name="Deng X."/>
            <person name="Wei C.I."/>
            <person name="Xiao S."/>
        </authorList>
    </citation>
    <scope>NUCLEOTIDE SEQUENCE [LARGE SCALE GENOMIC DNA]</scope>
    <source>
        <strain evidence="7">UMSG2</strain>
    </source>
</reference>
<dbReference type="EMBL" id="MCFK01005014">
    <property type="protein sequence ID" value="RKF60541.1"/>
    <property type="molecule type" value="Genomic_DNA"/>
</dbReference>
<keyword evidence="3 6" id="KW-0812">Transmembrane</keyword>
<dbReference type="Pfam" id="PF03647">
    <property type="entry name" value="Tmemb_14"/>
    <property type="match status" value="1"/>
</dbReference>
<feature type="transmembrane region" description="Helical" evidence="6">
    <location>
        <begin position="40"/>
        <end position="58"/>
    </location>
</feature>
<dbReference type="InterPro" id="IPR044890">
    <property type="entry name" value="TMEM14_sf"/>
</dbReference>
<comment type="caution">
    <text evidence="7">The sequence shown here is derived from an EMBL/GenBank/DDBJ whole genome shotgun (WGS) entry which is preliminary data.</text>
</comment>
<evidence type="ECO:0000256" key="4">
    <source>
        <dbReference type="ARBA" id="ARBA00022989"/>
    </source>
</evidence>
<evidence type="ECO:0000256" key="1">
    <source>
        <dbReference type="ARBA" id="ARBA00004370"/>
    </source>
</evidence>
<evidence type="ECO:0000256" key="6">
    <source>
        <dbReference type="SAM" id="Phobius"/>
    </source>
</evidence>
<organism evidence="7 8">
    <name type="scientific">Erysiphe neolycopersici</name>
    <dbReference type="NCBI Taxonomy" id="212602"/>
    <lineage>
        <taxon>Eukaryota</taxon>
        <taxon>Fungi</taxon>
        <taxon>Dikarya</taxon>
        <taxon>Ascomycota</taxon>
        <taxon>Pezizomycotina</taxon>
        <taxon>Leotiomycetes</taxon>
        <taxon>Erysiphales</taxon>
        <taxon>Erysiphaceae</taxon>
        <taxon>Erysiphe</taxon>
    </lineage>
</organism>
<dbReference type="OrthoDB" id="5620at2759"/>
<protein>
    <submittedName>
        <fullName evidence="7">TMEM14 protein-like protein</fullName>
    </submittedName>
</protein>
<evidence type="ECO:0000256" key="3">
    <source>
        <dbReference type="ARBA" id="ARBA00022692"/>
    </source>
</evidence>
<dbReference type="PANTHER" id="PTHR12668">
    <property type="entry name" value="TRANSMEMBRANE PROTEIN 14, 15"/>
    <property type="match status" value="1"/>
</dbReference>
<feature type="transmembrane region" description="Helical" evidence="6">
    <location>
        <begin position="64"/>
        <end position="81"/>
    </location>
</feature>
<sequence>MRQLSENKCRQGQETPAYILGFLTASGGLYGYVKTGSIPSVTAGVLIGLLYLSAGYQIQTRQPYAVPQALLASVILAGASIPRAIKTHKSTPIGLSALALYGLYTFSSSYRSAR</sequence>